<dbReference type="Proteomes" id="UP001159363">
    <property type="component" value="Chromosome X"/>
</dbReference>
<proteinExistence type="predicted"/>
<name>A0ABQ9HR66_9NEOP</name>
<comment type="caution">
    <text evidence="1">The sequence shown here is derived from an EMBL/GenBank/DDBJ whole genome shotgun (WGS) entry which is preliminary data.</text>
</comment>
<dbReference type="SUPFAM" id="SSF53098">
    <property type="entry name" value="Ribonuclease H-like"/>
    <property type="match status" value="1"/>
</dbReference>
<dbReference type="PANTHER" id="PTHR37984:SF7">
    <property type="entry name" value="INTEGRASE CATALYTIC DOMAIN-CONTAINING PROTEIN"/>
    <property type="match status" value="1"/>
</dbReference>
<accession>A0ABQ9HR66</accession>
<dbReference type="InterPro" id="IPR012337">
    <property type="entry name" value="RNaseH-like_sf"/>
</dbReference>
<reference evidence="1 2" key="1">
    <citation type="submission" date="2023-02" db="EMBL/GenBank/DDBJ databases">
        <title>LHISI_Scaffold_Assembly.</title>
        <authorList>
            <person name="Stuart O.P."/>
            <person name="Cleave R."/>
            <person name="Magrath M.J.L."/>
            <person name="Mikheyev A.S."/>
        </authorList>
    </citation>
    <scope>NUCLEOTIDE SEQUENCE [LARGE SCALE GENOMIC DNA]</scope>
    <source>
        <strain evidence="1">Daus_M_001</strain>
        <tissue evidence="1">Leg muscle</tissue>
    </source>
</reference>
<dbReference type="PANTHER" id="PTHR37984">
    <property type="entry name" value="PROTEIN CBG26694"/>
    <property type="match status" value="1"/>
</dbReference>
<dbReference type="EMBL" id="JARBHB010000004">
    <property type="protein sequence ID" value="KAJ8886892.1"/>
    <property type="molecule type" value="Genomic_DNA"/>
</dbReference>
<dbReference type="Gene3D" id="3.30.420.10">
    <property type="entry name" value="Ribonuclease H-like superfamily/Ribonuclease H"/>
    <property type="match status" value="1"/>
</dbReference>
<organism evidence="1 2">
    <name type="scientific">Dryococelus australis</name>
    <dbReference type="NCBI Taxonomy" id="614101"/>
    <lineage>
        <taxon>Eukaryota</taxon>
        <taxon>Metazoa</taxon>
        <taxon>Ecdysozoa</taxon>
        <taxon>Arthropoda</taxon>
        <taxon>Hexapoda</taxon>
        <taxon>Insecta</taxon>
        <taxon>Pterygota</taxon>
        <taxon>Neoptera</taxon>
        <taxon>Polyneoptera</taxon>
        <taxon>Phasmatodea</taxon>
        <taxon>Verophasmatodea</taxon>
        <taxon>Anareolatae</taxon>
        <taxon>Phasmatidae</taxon>
        <taxon>Eurycanthinae</taxon>
        <taxon>Dryococelus</taxon>
    </lineage>
</organism>
<protein>
    <recommendedName>
        <fullName evidence="3">Integrase catalytic domain-containing protein</fullName>
    </recommendedName>
</protein>
<dbReference type="InterPro" id="IPR036397">
    <property type="entry name" value="RNaseH_sf"/>
</dbReference>
<sequence>MMHFRGANYFLVVDSYTKYPELVQLKDLNSSHTFAQLKATFAIPGIPEILYNDNGPQQFATLWNFQNKSSSLTYVQSNGFIE</sequence>
<evidence type="ECO:0000313" key="1">
    <source>
        <dbReference type="EMBL" id="KAJ8886892.1"/>
    </source>
</evidence>
<evidence type="ECO:0000313" key="2">
    <source>
        <dbReference type="Proteomes" id="UP001159363"/>
    </source>
</evidence>
<evidence type="ECO:0008006" key="3">
    <source>
        <dbReference type="Google" id="ProtNLM"/>
    </source>
</evidence>
<gene>
    <name evidence="1" type="ORF">PR048_013104</name>
</gene>
<dbReference type="InterPro" id="IPR050951">
    <property type="entry name" value="Retrovirus_Pol_polyprotein"/>
</dbReference>
<keyword evidence="2" id="KW-1185">Reference proteome</keyword>